<dbReference type="EMBL" id="AANZ01000016">
    <property type="protein sequence ID" value="EAQ79023.1"/>
    <property type="molecule type" value="Genomic_DNA"/>
</dbReference>
<dbReference type="AlphaFoldDB" id="A3ZWP9"/>
<feature type="compositionally biased region" description="Basic and acidic residues" evidence="1">
    <location>
        <begin position="41"/>
        <end position="53"/>
    </location>
</feature>
<protein>
    <submittedName>
        <fullName evidence="2">Uncharacterized protein</fullName>
    </submittedName>
</protein>
<organism evidence="2 3">
    <name type="scientific">Blastopirellula marina DSM 3645</name>
    <dbReference type="NCBI Taxonomy" id="314230"/>
    <lineage>
        <taxon>Bacteria</taxon>
        <taxon>Pseudomonadati</taxon>
        <taxon>Planctomycetota</taxon>
        <taxon>Planctomycetia</taxon>
        <taxon>Pirellulales</taxon>
        <taxon>Pirellulaceae</taxon>
        <taxon>Blastopirellula</taxon>
    </lineage>
</organism>
<dbReference type="Proteomes" id="UP000004358">
    <property type="component" value="Unassembled WGS sequence"/>
</dbReference>
<proteinExistence type="predicted"/>
<feature type="region of interest" description="Disordered" evidence="1">
    <location>
        <begin position="32"/>
        <end position="132"/>
    </location>
</feature>
<gene>
    <name evidence="2" type="ORF">DSM3645_13705</name>
</gene>
<sequence length="132" mass="14721">MIESRRRGTDGPSQLPVASIRLFETSNCSPYLAPKEQFTTEDGRYHLRSHGDGNQEESCTEEGRQKGRQEVTEKSARQKGRQESGEEVAQEGSGQKGRQKVAEEGRHEKGRQKVAEESRQKEGESSGYPGDP</sequence>
<evidence type="ECO:0000313" key="3">
    <source>
        <dbReference type="Proteomes" id="UP000004358"/>
    </source>
</evidence>
<accession>A3ZWP9</accession>
<evidence type="ECO:0000313" key="2">
    <source>
        <dbReference type="EMBL" id="EAQ79023.1"/>
    </source>
</evidence>
<comment type="caution">
    <text evidence="2">The sequence shown here is derived from an EMBL/GenBank/DDBJ whole genome shotgun (WGS) entry which is preliminary data.</text>
</comment>
<name>A3ZWP9_9BACT</name>
<evidence type="ECO:0000256" key="1">
    <source>
        <dbReference type="SAM" id="MobiDB-lite"/>
    </source>
</evidence>
<reference evidence="2 3" key="1">
    <citation type="submission" date="2006-02" db="EMBL/GenBank/DDBJ databases">
        <authorList>
            <person name="Amann R."/>
            <person name="Ferriera S."/>
            <person name="Johnson J."/>
            <person name="Kravitz S."/>
            <person name="Halpern A."/>
            <person name="Remington K."/>
            <person name="Beeson K."/>
            <person name="Tran B."/>
            <person name="Rogers Y.-H."/>
            <person name="Friedman R."/>
            <person name="Venter J.C."/>
        </authorList>
    </citation>
    <scope>NUCLEOTIDE SEQUENCE [LARGE SCALE GENOMIC DNA]</scope>
    <source>
        <strain evidence="2 3">DSM 3645</strain>
    </source>
</reference>
<dbReference type="HOGENOM" id="CLU_1913009_0_0_0"/>
<feature type="compositionally biased region" description="Basic and acidic residues" evidence="1">
    <location>
        <begin position="100"/>
        <end position="124"/>
    </location>
</feature>
<feature type="compositionally biased region" description="Basic and acidic residues" evidence="1">
    <location>
        <begin position="61"/>
        <end position="84"/>
    </location>
</feature>